<dbReference type="Gene3D" id="2.40.70.10">
    <property type="entry name" value="Acid Proteases"/>
    <property type="match status" value="1"/>
</dbReference>
<evidence type="ECO:0000313" key="2">
    <source>
        <dbReference type="EMBL" id="RVW45365.1"/>
    </source>
</evidence>
<dbReference type="PANTHER" id="PTHR33067:SF32">
    <property type="entry name" value="ASPARTIC PEPTIDASE DDI1-TYPE DOMAIN-CONTAINING PROTEIN"/>
    <property type="match status" value="1"/>
</dbReference>
<organism evidence="2 3">
    <name type="scientific">Vitis vinifera</name>
    <name type="common">Grape</name>
    <dbReference type="NCBI Taxonomy" id="29760"/>
    <lineage>
        <taxon>Eukaryota</taxon>
        <taxon>Viridiplantae</taxon>
        <taxon>Streptophyta</taxon>
        <taxon>Embryophyta</taxon>
        <taxon>Tracheophyta</taxon>
        <taxon>Spermatophyta</taxon>
        <taxon>Magnoliopsida</taxon>
        <taxon>eudicotyledons</taxon>
        <taxon>Gunneridae</taxon>
        <taxon>Pentapetalae</taxon>
        <taxon>rosids</taxon>
        <taxon>Vitales</taxon>
        <taxon>Vitaceae</taxon>
        <taxon>Viteae</taxon>
        <taxon>Vitis</taxon>
    </lineage>
</organism>
<dbReference type="InterPro" id="IPR021109">
    <property type="entry name" value="Peptidase_aspartic_dom_sf"/>
</dbReference>
<evidence type="ECO:0000256" key="1">
    <source>
        <dbReference type="SAM" id="MobiDB-lite"/>
    </source>
</evidence>
<proteinExistence type="predicted"/>
<accession>A0A438EC28</accession>
<protein>
    <recommendedName>
        <fullName evidence="4">Retrotransposon gag domain-containing protein</fullName>
    </recommendedName>
</protein>
<feature type="region of interest" description="Disordered" evidence="1">
    <location>
        <begin position="171"/>
        <end position="205"/>
    </location>
</feature>
<name>A0A438EC28_VITVI</name>
<dbReference type="Proteomes" id="UP000288805">
    <property type="component" value="Unassembled WGS sequence"/>
</dbReference>
<dbReference type="PANTHER" id="PTHR33067">
    <property type="entry name" value="RNA-DIRECTED DNA POLYMERASE-RELATED"/>
    <property type="match status" value="1"/>
</dbReference>
<evidence type="ECO:0008006" key="4">
    <source>
        <dbReference type="Google" id="ProtNLM"/>
    </source>
</evidence>
<evidence type="ECO:0000313" key="3">
    <source>
        <dbReference type="Proteomes" id="UP000288805"/>
    </source>
</evidence>
<comment type="caution">
    <text evidence="2">The sequence shown here is derived from an EMBL/GenBank/DDBJ whole genome shotgun (WGS) entry which is preliminary data.</text>
</comment>
<feature type="compositionally biased region" description="Basic and acidic residues" evidence="1">
    <location>
        <begin position="176"/>
        <end position="205"/>
    </location>
</feature>
<dbReference type="EMBL" id="QGNW01001330">
    <property type="protein sequence ID" value="RVW45365.1"/>
    <property type="molecule type" value="Genomic_DNA"/>
</dbReference>
<reference evidence="2 3" key="1">
    <citation type="journal article" date="2018" name="PLoS Genet.">
        <title>Population sequencing reveals clonal diversity and ancestral inbreeding in the grapevine cultivar Chardonnay.</title>
        <authorList>
            <person name="Roach M.J."/>
            <person name="Johnson D.L."/>
            <person name="Bohlmann J."/>
            <person name="van Vuuren H.J."/>
            <person name="Jones S.J."/>
            <person name="Pretorius I.S."/>
            <person name="Schmidt S.A."/>
            <person name="Borneman A.R."/>
        </authorList>
    </citation>
    <scope>NUCLEOTIDE SEQUENCE [LARGE SCALE GENOMIC DNA]</scope>
    <source>
        <strain evidence="3">cv. Chardonnay</strain>
        <tissue evidence="2">Leaf</tissue>
    </source>
</reference>
<dbReference type="AlphaFoldDB" id="A0A438EC28"/>
<gene>
    <name evidence="2" type="ORF">CK203_112903</name>
</gene>
<sequence length="389" mass="44133">MSKNPEEAMDFLSYVSEVSRGWDEPNARDVGRMKSQPNAKGGMYVFSEDMDMKAKLATMPNNNAPYGSTYNSNWRNNPNFSWKPRPPQVESTLNKRIDEMQNDLSQKIDNVQYSISRLTNLNTVQEKGKFPSQPHQNPKGIHEVEAQEGEPSNVREVKVVIHLISGKEVVQPAPKLKHDEESELEKDMGEKKSKEDDHDSSVDEEPRIVIKEDMMKKHMPLLFSQALHGKKGTKNTSEIFEVLRQVKVNIPLLDMIKQVPTYAKFLKDLCTIKRGLNVTKKAFLTEQVSAIIQCKSPVKYKDPRCPTISGVETHVITLSLADRSMKIPRGIIEDVLVPIILGRPFLTTSNAIINCRNGVMQLTFGNMTLELNIFHLCKKHLHPEEEEGS</sequence>